<dbReference type="GO" id="GO:0005634">
    <property type="term" value="C:nucleus"/>
    <property type="evidence" value="ECO:0007669"/>
    <property type="project" value="TreeGrafter"/>
</dbReference>
<dbReference type="InterPro" id="IPR051164">
    <property type="entry name" value="NmrA-like_oxidored"/>
</dbReference>
<dbReference type="SUPFAM" id="SSF51735">
    <property type="entry name" value="NAD(P)-binding Rossmann-fold domains"/>
    <property type="match status" value="1"/>
</dbReference>
<feature type="domain" description="NmrA-like" evidence="3">
    <location>
        <begin position="2"/>
        <end position="299"/>
    </location>
</feature>
<dbReference type="Pfam" id="PF05368">
    <property type="entry name" value="NmrA"/>
    <property type="match status" value="1"/>
</dbReference>
<dbReference type="PANTHER" id="PTHR42748:SF28">
    <property type="entry name" value="NMRA-LIKE DOMAIN-CONTAINING PROTEIN"/>
    <property type="match status" value="1"/>
</dbReference>
<evidence type="ECO:0000256" key="2">
    <source>
        <dbReference type="ARBA" id="ARBA00022857"/>
    </source>
</evidence>
<proteinExistence type="inferred from homology"/>
<dbReference type="Proteomes" id="UP000758603">
    <property type="component" value="Unassembled WGS sequence"/>
</dbReference>
<accession>A0A9P8RG89</accession>
<comment type="caution">
    <text evidence="4">The sequence shown here is derived from an EMBL/GenBank/DDBJ whole genome shotgun (WGS) entry which is preliminary data.</text>
</comment>
<dbReference type="PANTHER" id="PTHR42748">
    <property type="entry name" value="NITROGEN METABOLITE REPRESSION PROTEIN NMRA FAMILY MEMBER"/>
    <property type="match status" value="1"/>
</dbReference>
<dbReference type="Gene3D" id="3.90.25.10">
    <property type="entry name" value="UDP-galactose 4-epimerase, domain 1"/>
    <property type="match status" value="1"/>
</dbReference>
<protein>
    <recommendedName>
        <fullName evidence="3">NmrA-like domain-containing protein</fullName>
    </recommendedName>
</protein>
<dbReference type="GeneID" id="70137283"/>
<dbReference type="Gene3D" id="3.40.50.720">
    <property type="entry name" value="NAD(P)-binding Rossmann-like Domain"/>
    <property type="match status" value="1"/>
</dbReference>
<dbReference type="EMBL" id="JAGPXC010000011">
    <property type="protein sequence ID" value="KAH6645443.1"/>
    <property type="molecule type" value="Genomic_DNA"/>
</dbReference>
<dbReference type="InterPro" id="IPR036291">
    <property type="entry name" value="NAD(P)-bd_dom_sf"/>
</dbReference>
<evidence type="ECO:0000259" key="3">
    <source>
        <dbReference type="Pfam" id="PF05368"/>
    </source>
</evidence>
<evidence type="ECO:0000313" key="5">
    <source>
        <dbReference type="Proteomes" id="UP000758603"/>
    </source>
</evidence>
<keyword evidence="2" id="KW-0521">NADP</keyword>
<dbReference type="RefSeq" id="XP_045951957.1">
    <property type="nucleotide sequence ID" value="XM_046108392.1"/>
</dbReference>
<comment type="similarity">
    <text evidence="1">Belongs to the NmrA-type oxidoreductase family.</text>
</comment>
<name>A0A9P8RG89_9PEZI</name>
<dbReference type="InterPro" id="IPR008030">
    <property type="entry name" value="NmrA-like"/>
</dbReference>
<reference evidence="4" key="1">
    <citation type="journal article" date="2021" name="Nat. Commun.">
        <title>Genetic determinants of endophytism in the Arabidopsis root mycobiome.</title>
        <authorList>
            <person name="Mesny F."/>
            <person name="Miyauchi S."/>
            <person name="Thiergart T."/>
            <person name="Pickel B."/>
            <person name="Atanasova L."/>
            <person name="Karlsson M."/>
            <person name="Huettel B."/>
            <person name="Barry K.W."/>
            <person name="Haridas S."/>
            <person name="Chen C."/>
            <person name="Bauer D."/>
            <person name="Andreopoulos W."/>
            <person name="Pangilinan J."/>
            <person name="LaButti K."/>
            <person name="Riley R."/>
            <person name="Lipzen A."/>
            <person name="Clum A."/>
            <person name="Drula E."/>
            <person name="Henrissat B."/>
            <person name="Kohler A."/>
            <person name="Grigoriev I.V."/>
            <person name="Martin F.M."/>
            <person name="Hacquard S."/>
        </authorList>
    </citation>
    <scope>NUCLEOTIDE SEQUENCE</scope>
    <source>
        <strain evidence="4">MPI-SDFR-AT-0073</strain>
    </source>
</reference>
<organism evidence="4 5">
    <name type="scientific">Truncatella angustata</name>
    <dbReference type="NCBI Taxonomy" id="152316"/>
    <lineage>
        <taxon>Eukaryota</taxon>
        <taxon>Fungi</taxon>
        <taxon>Dikarya</taxon>
        <taxon>Ascomycota</taxon>
        <taxon>Pezizomycotina</taxon>
        <taxon>Sordariomycetes</taxon>
        <taxon>Xylariomycetidae</taxon>
        <taxon>Amphisphaeriales</taxon>
        <taxon>Sporocadaceae</taxon>
        <taxon>Truncatella</taxon>
    </lineage>
</organism>
<keyword evidence="5" id="KW-1185">Reference proteome</keyword>
<dbReference type="AlphaFoldDB" id="A0A9P8RG89"/>
<dbReference type="OrthoDB" id="3358371at2759"/>
<evidence type="ECO:0000313" key="4">
    <source>
        <dbReference type="EMBL" id="KAH6645443.1"/>
    </source>
</evidence>
<sequence length="320" mass="34908">MSTIAVLGGTGVQGGSVIKQLLNTSAWKPRALTRNINSEKAKALASLGIEVVAADVNDEASLVKAFEGVTAIFAVTTYWESVMTLGRDGAGEEELQQLKNIASAAQKTTTLAHFVMSSLPPSDKSSGGRLKVPHFDYKQKAVDWMKEATPELYAKTSQIWPGWYPTNLTTLPMVKFLEIPNTYGGYLFTQPSKPSSLLPIVGDIEHNFGVVVVGLLNAGQKAYGKIAVCVTDYLPMTQVVSVFEEVTGKRAAYAEISDETATKLYGVYGAEYAAQLRWSEAFPSWEQIDPENTISLDELQVKEKLIGFKDTLETLKEKIV</sequence>
<gene>
    <name evidence="4" type="ORF">BKA67DRAFT_664518</name>
</gene>
<evidence type="ECO:0000256" key="1">
    <source>
        <dbReference type="ARBA" id="ARBA00006328"/>
    </source>
</evidence>